<keyword evidence="5 8" id="KW-0659">Purine metabolism</keyword>
<protein>
    <recommendedName>
        <fullName evidence="8">5-hydroxyisourate hydrolase</fullName>
        <shortName evidence="8">HIU hydrolase</shortName>
        <shortName evidence="8">HIUHase</shortName>
        <ecNumber evidence="8">3.5.2.17</ecNumber>
    </recommendedName>
</protein>
<comment type="function">
    <text evidence="2">Catalyzes the hydrolysis of 5-hydroxyisourate (HIU) to 2-oxo-4-hydroxy-4-carboxy-5-ureidoimidazoline (OHCU).</text>
</comment>
<dbReference type="InterPro" id="IPR023418">
    <property type="entry name" value="Thyroxine_BS"/>
</dbReference>
<dbReference type="InterPro" id="IPR000895">
    <property type="entry name" value="Transthyretin/HIU_hydrolase"/>
</dbReference>
<dbReference type="NCBIfam" id="TIGR02962">
    <property type="entry name" value="hdxy_isourate"/>
    <property type="match status" value="1"/>
</dbReference>
<name>A0A0V9ULR9_9NOCA</name>
<dbReference type="RefSeq" id="WP_060651733.1">
    <property type="nucleotide sequence ID" value="NZ_AZXY01000004.1"/>
</dbReference>
<evidence type="ECO:0000259" key="9">
    <source>
        <dbReference type="Pfam" id="PF00576"/>
    </source>
</evidence>
<dbReference type="CDD" id="cd05822">
    <property type="entry name" value="TLP_HIUase"/>
    <property type="match status" value="1"/>
</dbReference>
<comment type="caution">
    <text evidence="10">The sequence shown here is derived from an EMBL/GenBank/DDBJ whole genome shotgun (WGS) entry which is preliminary data.</text>
</comment>
<evidence type="ECO:0000313" key="10">
    <source>
        <dbReference type="EMBL" id="KSZ58956.1"/>
    </source>
</evidence>
<keyword evidence="6 8" id="KW-0378">Hydrolase</keyword>
<dbReference type="SUPFAM" id="SSF49472">
    <property type="entry name" value="Transthyretin (synonym: prealbumin)"/>
    <property type="match status" value="1"/>
</dbReference>
<dbReference type="InterPro" id="IPR014306">
    <property type="entry name" value="Hydroxyisourate_hydrolase"/>
</dbReference>
<dbReference type="PANTHER" id="PTHR10395">
    <property type="entry name" value="URICASE AND TRANSTHYRETIN-RELATED"/>
    <property type="match status" value="1"/>
</dbReference>
<evidence type="ECO:0000256" key="7">
    <source>
        <dbReference type="PIRSR" id="PIRSR600895-51"/>
    </source>
</evidence>
<evidence type="ECO:0000256" key="5">
    <source>
        <dbReference type="ARBA" id="ARBA00022631"/>
    </source>
</evidence>
<dbReference type="InterPro" id="IPR023416">
    <property type="entry name" value="Transthyretin/HIU_hydrolase_d"/>
</dbReference>
<comment type="similarity">
    <text evidence="3 8">Belongs to the transthyretin family. 5-hydroxyisourate hydrolase subfamily.</text>
</comment>
<dbReference type="EC" id="3.5.2.17" evidence="8"/>
<dbReference type="EMBL" id="AZXY01000004">
    <property type="protein sequence ID" value="KSZ58956.1"/>
    <property type="molecule type" value="Genomic_DNA"/>
</dbReference>
<dbReference type="PROSITE" id="PS00769">
    <property type="entry name" value="TRANSTHYRETIN_2"/>
    <property type="match status" value="1"/>
</dbReference>
<dbReference type="PANTHER" id="PTHR10395:SF7">
    <property type="entry name" value="5-HYDROXYISOURATE HYDROLASE"/>
    <property type="match status" value="1"/>
</dbReference>
<proteinExistence type="inferred from homology"/>
<evidence type="ECO:0000256" key="2">
    <source>
        <dbReference type="ARBA" id="ARBA00002704"/>
    </source>
</evidence>
<gene>
    <name evidence="10" type="ORF">Z045_10095</name>
</gene>
<evidence type="ECO:0000313" key="11">
    <source>
        <dbReference type="Proteomes" id="UP000053060"/>
    </source>
</evidence>
<reference evidence="10 11" key="2">
    <citation type="journal article" date="2016" name="Genome Announc.">
        <title>Draft Genome Sequence of a Versatile Hydrocarbon-Degrading Bacterium, Rhodococcus pyridinivorans Strain KG-16, Collected from Oil Fields in India.</title>
        <authorList>
            <person name="Aggarwal R.K."/>
            <person name="Dawar C."/>
            <person name="Phanindranath R."/>
            <person name="Mutnuri L."/>
            <person name="Dayal A.M."/>
        </authorList>
    </citation>
    <scope>NUCLEOTIDE SEQUENCE [LARGE SCALE GENOMIC DNA]</scope>
    <source>
        <strain evidence="10 11">KG-16</strain>
    </source>
</reference>
<reference evidence="11" key="1">
    <citation type="submission" date="2015-01" db="EMBL/GenBank/DDBJ databases">
        <title>Draft genome sequence of Rhodococcus pyridinivorans strain KG-16, a hydrocarbon-degrading bacterium.</title>
        <authorList>
            <person name="Aggarwal R.K."/>
            <person name="Dawar C."/>
        </authorList>
    </citation>
    <scope>NUCLEOTIDE SEQUENCE [LARGE SCALE GENOMIC DNA]</scope>
    <source>
        <strain evidence="11">KG-16</strain>
    </source>
</reference>
<dbReference type="GO" id="GO:0006144">
    <property type="term" value="P:purine nucleobase metabolic process"/>
    <property type="evidence" value="ECO:0007669"/>
    <property type="project" value="UniProtKB-KW"/>
</dbReference>
<feature type="domain" description="Transthyretin/hydroxyisourate hydrolase" evidence="9">
    <location>
        <begin position="4"/>
        <end position="106"/>
    </location>
</feature>
<accession>A0A0V9ULR9</accession>
<evidence type="ECO:0000256" key="3">
    <source>
        <dbReference type="ARBA" id="ARBA00009850"/>
    </source>
</evidence>
<dbReference type="PATRIC" id="fig|1441730.3.peg.2097"/>
<organism evidence="10 11">
    <name type="scientific">Rhodococcus pyridinivorans KG-16</name>
    <dbReference type="NCBI Taxonomy" id="1441730"/>
    <lineage>
        <taxon>Bacteria</taxon>
        <taxon>Bacillati</taxon>
        <taxon>Actinomycetota</taxon>
        <taxon>Actinomycetes</taxon>
        <taxon>Mycobacteriales</taxon>
        <taxon>Nocardiaceae</taxon>
        <taxon>Rhodococcus</taxon>
    </lineage>
</organism>
<dbReference type="PROSITE" id="PS00768">
    <property type="entry name" value="TRANSTHYRETIN_1"/>
    <property type="match status" value="1"/>
</dbReference>
<dbReference type="GO" id="GO:0033971">
    <property type="term" value="F:hydroxyisourate hydrolase activity"/>
    <property type="evidence" value="ECO:0007669"/>
    <property type="project" value="UniProtKB-EC"/>
</dbReference>
<feature type="binding site" evidence="7">
    <location>
        <position position="42"/>
    </location>
    <ligand>
        <name>substrate</name>
    </ligand>
</feature>
<comment type="catalytic activity">
    <reaction evidence="1 8">
        <text>5-hydroxyisourate + H2O = 5-hydroxy-2-oxo-4-ureido-2,5-dihydro-1H-imidazole-5-carboxylate + H(+)</text>
        <dbReference type="Rhea" id="RHEA:23736"/>
        <dbReference type="ChEBI" id="CHEBI:15377"/>
        <dbReference type="ChEBI" id="CHEBI:15378"/>
        <dbReference type="ChEBI" id="CHEBI:18072"/>
        <dbReference type="ChEBI" id="CHEBI:58639"/>
        <dbReference type="EC" id="3.5.2.17"/>
    </reaction>
</comment>
<evidence type="ECO:0000256" key="6">
    <source>
        <dbReference type="ARBA" id="ARBA00022801"/>
    </source>
</evidence>
<dbReference type="Pfam" id="PF00576">
    <property type="entry name" value="Transthyretin"/>
    <property type="match status" value="1"/>
</dbReference>
<evidence type="ECO:0000256" key="4">
    <source>
        <dbReference type="ARBA" id="ARBA00011881"/>
    </source>
</evidence>
<feature type="binding site" evidence="7">
    <location>
        <position position="7"/>
    </location>
    <ligand>
        <name>substrate</name>
    </ligand>
</feature>
<comment type="subunit">
    <text evidence="4 8">Homotetramer.</text>
</comment>
<dbReference type="AlphaFoldDB" id="A0A0V9ULR9"/>
<evidence type="ECO:0000256" key="1">
    <source>
        <dbReference type="ARBA" id="ARBA00001043"/>
    </source>
</evidence>
<sequence>MNTLSTHVLDATAGAPAVGLHVTLTDTHGTSLGAGVTDDDGRLTGFTGALPEGTYHLTFATGDWFSRREVASFYPEVTVTFRIPKGSSHFHVPLLLSPYSYSTYRGS</sequence>
<dbReference type="Proteomes" id="UP000053060">
    <property type="component" value="Unassembled WGS sequence"/>
</dbReference>
<evidence type="ECO:0000256" key="8">
    <source>
        <dbReference type="RuleBase" id="RU361270"/>
    </source>
</evidence>
<feature type="binding site" evidence="7">
    <location>
        <position position="104"/>
    </location>
    <ligand>
        <name>substrate</name>
    </ligand>
</feature>
<dbReference type="PRINTS" id="PR00189">
    <property type="entry name" value="TRNSTHYRETIN"/>
</dbReference>
<dbReference type="InterPro" id="IPR023419">
    <property type="entry name" value="Transthyretin_CS"/>
</dbReference>
<dbReference type="InterPro" id="IPR036817">
    <property type="entry name" value="Transthyretin/HIU_hydrolase_sf"/>
</dbReference>
<dbReference type="Gene3D" id="2.60.40.180">
    <property type="entry name" value="Transthyretin/hydroxyisourate hydrolase domain"/>
    <property type="match status" value="1"/>
</dbReference>